<dbReference type="InterPro" id="IPR012816">
    <property type="entry name" value="NADAR"/>
</dbReference>
<dbReference type="AlphaFoldDB" id="A0A0F9LEM3"/>
<sequence length="166" mass="19219">QSRVINYNEFFDYSINLNPVAGNREDRLVGPRHGPYAFLSNFYRAPITVDGKEYPTTEHFYQASKTLIIEEHEMVRNLATPKEAKFTGYHVALQPNWDKIKFDVMLDALRAKFSQHPDLKEKLLSTGVVGLHEDSPWDKYWGFAKGKGLDMLGKALMQIREELRNE</sequence>
<organism evidence="2">
    <name type="scientific">marine sediment metagenome</name>
    <dbReference type="NCBI Taxonomy" id="412755"/>
    <lineage>
        <taxon>unclassified sequences</taxon>
        <taxon>metagenomes</taxon>
        <taxon>ecological metagenomes</taxon>
    </lineage>
</organism>
<evidence type="ECO:0000313" key="2">
    <source>
        <dbReference type="EMBL" id="KKM62645.1"/>
    </source>
</evidence>
<dbReference type="CDD" id="cd15457">
    <property type="entry name" value="NADAR"/>
    <property type="match status" value="1"/>
</dbReference>
<dbReference type="Gene3D" id="1.10.357.40">
    <property type="entry name" value="YbiA-like"/>
    <property type="match status" value="1"/>
</dbReference>
<comment type="caution">
    <text evidence="2">The sequence shown here is derived from an EMBL/GenBank/DDBJ whole genome shotgun (WGS) entry which is preliminary data.</text>
</comment>
<accession>A0A0F9LEM3</accession>
<gene>
    <name evidence="2" type="ORF">LCGC14_1519660</name>
</gene>
<feature type="domain" description="NADAR" evidence="1">
    <location>
        <begin position="33"/>
        <end position="164"/>
    </location>
</feature>
<reference evidence="2" key="1">
    <citation type="journal article" date="2015" name="Nature">
        <title>Complex archaea that bridge the gap between prokaryotes and eukaryotes.</title>
        <authorList>
            <person name="Spang A."/>
            <person name="Saw J.H."/>
            <person name="Jorgensen S.L."/>
            <person name="Zaremba-Niedzwiedzka K."/>
            <person name="Martijn J."/>
            <person name="Lind A.E."/>
            <person name="van Eijk R."/>
            <person name="Schleper C."/>
            <person name="Guy L."/>
            <person name="Ettema T.J."/>
        </authorList>
    </citation>
    <scope>NUCLEOTIDE SEQUENCE</scope>
</reference>
<protein>
    <recommendedName>
        <fullName evidence="1">NADAR domain-containing protein</fullName>
    </recommendedName>
</protein>
<evidence type="ECO:0000259" key="1">
    <source>
        <dbReference type="Pfam" id="PF08719"/>
    </source>
</evidence>
<dbReference type="Pfam" id="PF08719">
    <property type="entry name" value="NADAR"/>
    <property type="match status" value="1"/>
</dbReference>
<dbReference type="InterPro" id="IPR037238">
    <property type="entry name" value="YbiA-like_sf"/>
</dbReference>
<dbReference type="EMBL" id="LAZR01011253">
    <property type="protein sequence ID" value="KKM62645.1"/>
    <property type="molecule type" value="Genomic_DNA"/>
</dbReference>
<proteinExistence type="predicted"/>
<feature type="non-terminal residue" evidence="2">
    <location>
        <position position="1"/>
    </location>
</feature>
<name>A0A0F9LEM3_9ZZZZ</name>
<dbReference type="SUPFAM" id="SSF143990">
    <property type="entry name" value="YbiA-like"/>
    <property type="match status" value="1"/>
</dbReference>
<dbReference type="NCBIfam" id="TIGR02464">
    <property type="entry name" value="ribofla_fusion"/>
    <property type="match status" value="1"/>
</dbReference>